<dbReference type="InterPro" id="IPR012960">
    <property type="entry name" value="Dyskerin-like"/>
</dbReference>
<dbReference type="GO" id="GO:0031429">
    <property type="term" value="C:box H/ACA snoRNP complex"/>
    <property type="evidence" value="ECO:0007669"/>
    <property type="project" value="TreeGrafter"/>
</dbReference>
<dbReference type="SUPFAM" id="SSF55120">
    <property type="entry name" value="Pseudouridine synthase"/>
    <property type="match status" value="1"/>
</dbReference>
<dbReference type="Proteomes" id="UP001177744">
    <property type="component" value="Unassembled WGS sequence"/>
</dbReference>
<dbReference type="InterPro" id="IPR004802">
    <property type="entry name" value="tRNA_PsdUridine_synth_B_fam"/>
</dbReference>
<dbReference type="EMBL" id="JAULJE010000001">
    <property type="protein sequence ID" value="KAK1346475.1"/>
    <property type="molecule type" value="Genomic_DNA"/>
</dbReference>
<evidence type="ECO:0000259" key="1">
    <source>
        <dbReference type="SMART" id="SM01136"/>
    </source>
</evidence>
<reference evidence="2" key="1">
    <citation type="submission" date="2023-06" db="EMBL/GenBank/DDBJ databases">
        <title>Reference genome for the Northern bat (Eptesicus nilssonii), a most northern bat species.</title>
        <authorList>
            <person name="Laine V.N."/>
            <person name="Pulliainen A.T."/>
            <person name="Lilley T.M."/>
        </authorList>
    </citation>
    <scope>NUCLEOTIDE SEQUENCE</scope>
    <source>
        <strain evidence="2">BLF_Eptnil</strain>
        <tissue evidence="2">Kidney</tissue>
    </source>
</reference>
<dbReference type="GO" id="GO:0031118">
    <property type="term" value="P:rRNA pseudouridine synthesis"/>
    <property type="evidence" value="ECO:0007669"/>
    <property type="project" value="TreeGrafter"/>
</dbReference>
<dbReference type="PANTHER" id="PTHR23127:SF0">
    <property type="entry name" value="H_ACA RIBONUCLEOPROTEIN COMPLEX SUBUNIT DKC1"/>
    <property type="match status" value="1"/>
</dbReference>
<dbReference type="SMART" id="SM01136">
    <property type="entry name" value="DKCLD"/>
    <property type="match status" value="1"/>
</dbReference>
<sequence>MPLAAPRKEDVAEIQHIGEFLIKHESKVAQLDTSQCSLLLKNFDKLNIRMTHYMPLACCSNPLEREIGDYIRTEFINLDKSSNSSSHEVVTWTRRILWVEKTGHSGTLDPKVTSSLTLCTRLLFSDSFILMLTVSSHTRHPNANG</sequence>
<accession>A0AA40IC99</accession>
<evidence type="ECO:0000313" key="3">
    <source>
        <dbReference type="Proteomes" id="UP001177744"/>
    </source>
</evidence>
<protein>
    <recommendedName>
        <fullName evidence="1">Dyskerin-like domain-containing protein</fullName>
    </recommendedName>
</protein>
<dbReference type="InterPro" id="IPR036974">
    <property type="entry name" value="PUA_sf"/>
</dbReference>
<evidence type="ECO:0000313" key="2">
    <source>
        <dbReference type="EMBL" id="KAK1346475.1"/>
    </source>
</evidence>
<dbReference type="AlphaFoldDB" id="A0AA40IC99"/>
<dbReference type="Gene3D" id="2.30.130.10">
    <property type="entry name" value="PUA domain"/>
    <property type="match status" value="1"/>
</dbReference>
<name>A0AA40IC99_CNENI</name>
<dbReference type="GO" id="GO:0031120">
    <property type="term" value="P:snRNA pseudouridine synthesis"/>
    <property type="evidence" value="ECO:0007669"/>
    <property type="project" value="TreeGrafter"/>
</dbReference>
<dbReference type="GO" id="GO:1990481">
    <property type="term" value="P:mRNA pseudouridine synthesis"/>
    <property type="evidence" value="ECO:0007669"/>
    <property type="project" value="TreeGrafter"/>
</dbReference>
<dbReference type="GO" id="GO:0000495">
    <property type="term" value="P:box H/ACA sno(s)RNA 3'-end processing"/>
    <property type="evidence" value="ECO:0007669"/>
    <property type="project" value="TreeGrafter"/>
</dbReference>
<comment type="caution">
    <text evidence="2">The sequence shown here is derived from an EMBL/GenBank/DDBJ whole genome shotgun (WGS) entry which is preliminary data.</text>
</comment>
<organism evidence="2 3">
    <name type="scientific">Cnephaeus nilssonii</name>
    <name type="common">Northern bat</name>
    <name type="synonym">Eptesicus nilssonii</name>
    <dbReference type="NCBI Taxonomy" id="3371016"/>
    <lineage>
        <taxon>Eukaryota</taxon>
        <taxon>Metazoa</taxon>
        <taxon>Chordata</taxon>
        <taxon>Craniata</taxon>
        <taxon>Vertebrata</taxon>
        <taxon>Euteleostomi</taxon>
        <taxon>Mammalia</taxon>
        <taxon>Eutheria</taxon>
        <taxon>Laurasiatheria</taxon>
        <taxon>Chiroptera</taxon>
        <taxon>Yangochiroptera</taxon>
        <taxon>Vespertilionidae</taxon>
        <taxon>Cnephaeus</taxon>
    </lineage>
</organism>
<dbReference type="PANTHER" id="PTHR23127">
    <property type="entry name" value="CENTROMERE/MICROTUBULE BINDING PROTEIN CBF5"/>
    <property type="match status" value="1"/>
</dbReference>
<dbReference type="Pfam" id="PF08068">
    <property type="entry name" value="DKCLD"/>
    <property type="match status" value="1"/>
</dbReference>
<gene>
    <name evidence="2" type="ORF">QTO34_000331</name>
</gene>
<keyword evidence="3" id="KW-1185">Reference proteome</keyword>
<dbReference type="InterPro" id="IPR020103">
    <property type="entry name" value="PsdUridine_synth_cat_dom_sf"/>
</dbReference>
<proteinExistence type="predicted"/>
<dbReference type="GO" id="GO:0003723">
    <property type="term" value="F:RNA binding"/>
    <property type="evidence" value="ECO:0007669"/>
    <property type="project" value="InterPro"/>
</dbReference>
<feature type="domain" description="Dyskerin-like" evidence="1">
    <location>
        <begin position="32"/>
        <end position="90"/>
    </location>
</feature>
<dbReference type="GO" id="GO:0009982">
    <property type="term" value="F:pseudouridine synthase activity"/>
    <property type="evidence" value="ECO:0007669"/>
    <property type="project" value="InterPro"/>
</dbReference>